<accession>A0A2S0KLS6</accession>
<feature type="domain" description="Pseudouridine synthase I TruA alpha/beta" evidence="9">
    <location>
        <begin position="39"/>
        <end position="135"/>
    </location>
</feature>
<name>A0A2S0KLS6_9FIRM</name>
<proteinExistence type="inferred from homology"/>
<dbReference type="OrthoDB" id="9811823at2"/>
<dbReference type="InterPro" id="IPR020097">
    <property type="entry name" value="PsdUridine_synth_TruA_a/b_dom"/>
</dbReference>
<dbReference type="Gene3D" id="3.30.70.580">
    <property type="entry name" value="Pseudouridine synthase I, catalytic domain, N-terminal subdomain"/>
    <property type="match status" value="1"/>
</dbReference>
<feature type="domain" description="Pseudouridine synthase I TruA alpha/beta" evidence="9">
    <location>
        <begin position="174"/>
        <end position="277"/>
    </location>
</feature>
<evidence type="ECO:0000256" key="2">
    <source>
        <dbReference type="ARBA" id="ARBA00022694"/>
    </source>
</evidence>
<dbReference type="CDD" id="cd02570">
    <property type="entry name" value="PseudoU_synth_EcTruA"/>
    <property type="match status" value="1"/>
</dbReference>
<dbReference type="HAMAP" id="MF_00171">
    <property type="entry name" value="TruA"/>
    <property type="match status" value="1"/>
</dbReference>
<evidence type="ECO:0000256" key="1">
    <source>
        <dbReference type="ARBA" id="ARBA00009375"/>
    </source>
</evidence>
<dbReference type="InterPro" id="IPR020095">
    <property type="entry name" value="PsdUridine_synth_TruA_C"/>
</dbReference>
<dbReference type="SUPFAM" id="SSF55120">
    <property type="entry name" value="Pseudouridine synthase"/>
    <property type="match status" value="1"/>
</dbReference>
<dbReference type="PIRSF" id="PIRSF001430">
    <property type="entry name" value="tRNA_psdUrid_synth"/>
    <property type="match status" value="1"/>
</dbReference>
<dbReference type="InterPro" id="IPR001406">
    <property type="entry name" value="PsdUridine_synth_TruA"/>
</dbReference>
<dbReference type="PANTHER" id="PTHR11142">
    <property type="entry name" value="PSEUDOURIDYLATE SYNTHASE"/>
    <property type="match status" value="1"/>
</dbReference>
<gene>
    <name evidence="4" type="primary">truA</name>
    <name evidence="10" type="ORF">C5Q98_01405</name>
</gene>
<comment type="similarity">
    <text evidence="1 4 7">Belongs to the tRNA pseudouridine synthase TruA family.</text>
</comment>
<protein>
    <recommendedName>
        <fullName evidence="4">tRNA pseudouridine synthase A</fullName>
        <ecNumber evidence="4">5.4.99.12</ecNumber>
    </recommendedName>
    <alternativeName>
        <fullName evidence="4">tRNA pseudouridine(38-40) synthase</fullName>
    </alternativeName>
    <alternativeName>
        <fullName evidence="4">tRNA pseudouridylate synthase I</fullName>
    </alternativeName>
    <alternativeName>
        <fullName evidence="4">tRNA-uridine isomerase I</fullName>
    </alternativeName>
</protein>
<dbReference type="Proteomes" id="UP000237947">
    <property type="component" value="Chromosome"/>
</dbReference>
<dbReference type="GO" id="GO:0003723">
    <property type="term" value="F:RNA binding"/>
    <property type="evidence" value="ECO:0007669"/>
    <property type="project" value="InterPro"/>
</dbReference>
<evidence type="ECO:0000256" key="7">
    <source>
        <dbReference type="RuleBase" id="RU003792"/>
    </source>
</evidence>
<feature type="compositionally biased region" description="Basic and acidic residues" evidence="8">
    <location>
        <begin position="1"/>
        <end position="11"/>
    </location>
</feature>
<comment type="subunit">
    <text evidence="4">Homodimer.</text>
</comment>
<evidence type="ECO:0000256" key="3">
    <source>
        <dbReference type="ARBA" id="ARBA00023235"/>
    </source>
</evidence>
<evidence type="ECO:0000313" key="11">
    <source>
        <dbReference type="Proteomes" id="UP000237947"/>
    </source>
</evidence>
<evidence type="ECO:0000256" key="8">
    <source>
        <dbReference type="SAM" id="MobiDB-lite"/>
    </source>
</evidence>
<dbReference type="EMBL" id="CP027226">
    <property type="protein sequence ID" value="AVM41976.1"/>
    <property type="molecule type" value="Genomic_DNA"/>
</dbReference>
<comment type="catalytic activity">
    <reaction evidence="4 7">
        <text>uridine(38/39/40) in tRNA = pseudouridine(38/39/40) in tRNA</text>
        <dbReference type="Rhea" id="RHEA:22376"/>
        <dbReference type="Rhea" id="RHEA-COMP:10085"/>
        <dbReference type="Rhea" id="RHEA-COMP:10087"/>
        <dbReference type="ChEBI" id="CHEBI:65314"/>
        <dbReference type="ChEBI" id="CHEBI:65315"/>
        <dbReference type="EC" id="5.4.99.12"/>
    </reaction>
</comment>
<keyword evidence="11" id="KW-1185">Reference proteome</keyword>
<dbReference type="FunFam" id="3.30.70.580:FF:000001">
    <property type="entry name" value="tRNA pseudouridine synthase A"/>
    <property type="match status" value="1"/>
</dbReference>
<dbReference type="RefSeq" id="WP_106011962.1">
    <property type="nucleotide sequence ID" value="NZ_CP027226.1"/>
</dbReference>
<feature type="active site" description="Nucleophile" evidence="4 5">
    <location>
        <position position="83"/>
    </location>
</feature>
<evidence type="ECO:0000259" key="9">
    <source>
        <dbReference type="Pfam" id="PF01416"/>
    </source>
</evidence>
<reference evidence="11" key="1">
    <citation type="submission" date="2018-02" db="EMBL/GenBank/DDBJ databases">
        <authorList>
            <person name="Holder M.E."/>
            <person name="Ajami N.J."/>
            <person name="Petrosino J.F."/>
        </authorList>
    </citation>
    <scope>NUCLEOTIDE SEQUENCE [LARGE SCALE GENOMIC DNA]</scope>
    <source>
        <strain evidence="11">CCUG 47711</strain>
    </source>
</reference>
<dbReference type="Gene3D" id="3.30.70.660">
    <property type="entry name" value="Pseudouridine synthase I, catalytic domain, C-terminal subdomain"/>
    <property type="match status" value="1"/>
</dbReference>
<dbReference type="PANTHER" id="PTHR11142:SF0">
    <property type="entry name" value="TRNA PSEUDOURIDINE SYNTHASE-LIKE 1"/>
    <property type="match status" value="1"/>
</dbReference>
<keyword evidence="3 4" id="KW-0413">Isomerase</keyword>
<keyword evidence="2 4" id="KW-0819">tRNA processing</keyword>
<comment type="function">
    <text evidence="4">Formation of pseudouridine at positions 38, 39 and 40 in the anticodon stem and loop of transfer RNAs.</text>
</comment>
<evidence type="ECO:0000256" key="6">
    <source>
        <dbReference type="PIRSR" id="PIRSR001430-2"/>
    </source>
</evidence>
<dbReference type="AlphaFoldDB" id="A0A2S0KLS6"/>
<dbReference type="GO" id="GO:0031119">
    <property type="term" value="P:tRNA pseudouridine synthesis"/>
    <property type="evidence" value="ECO:0007669"/>
    <property type="project" value="UniProtKB-UniRule"/>
</dbReference>
<dbReference type="InterPro" id="IPR020103">
    <property type="entry name" value="PsdUridine_synth_cat_dom_sf"/>
</dbReference>
<dbReference type="GO" id="GO:0160147">
    <property type="term" value="F:tRNA pseudouridine(38-40) synthase activity"/>
    <property type="evidence" value="ECO:0007669"/>
    <property type="project" value="UniProtKB-EC"/>
</dbReference>
<sequence length="297" mass="33319">MNSEGIEKQNMEADVNEAASKIQSSQGKDNSKKKIALLVQYVGTNYGGWQKQDNAPTVQGELEKALTRLCKEPIRLQGCSRTDAGVHARFHISHFVSTTTMPIDKIHIAMNTILPGDITVMDAKVVDMSFNARFDTIGKKYSYYIWNNTHKSAFLTPYSIQESRDLDLAAMREAATYLEGEHDFQGFMSQGSPVNSTIRELFEVKVHGEKGQMIRIDVKGNAFLYNMVRIIAGTLLYVGLGKINANDIPEIILSGKRELAGKTLAAKGLFLEEVYYDNEIFNEWYNGEQNLVKYLGI</sequence>
<dbReference type="Pfam" id="PF01416">
    <property type="entry name" value="PseudoU_synth_1"/>
    <property type="match status" value="2"/>
</dbReference>
<dbReference type="EC" id="5.4.99.12" evidence="4"/>
<evidence type="ECO:0000256" key="4">
    <source>
        <dbReference type="HAMAP-Rule" id="MF_00171"/>
    </source>
</evidence>
<feature type="binding site" evidence="4 6">
    <location>
        <position position="141"/>
    </location>
    <ligand>
        <name>substrate</name>
    </ligand>
</feature>
<dbReference type="NCBIfam" id="TIGR00071">
    <property type="entry name" value="hisT_truA"/>
    <property type="match status" value="1"/>
</dbReference>
<evidence type="ECO:0000256" key="5">
    <source>
        <dbReference type="PIRSR" id="PIRSR001430-1"/>
    </source>
</evidence>
<evidence type="ECO:0000313" key="10">
    <source>
        <dbReference type="EMBL" id="AVM41976.1"/>
    </source>
</evidence>
<organism evidence="10 11">
    <name type="scientific">Fastidiosipila sanguinis</name>
    <dbReference type="NCBI Taxonomy" id="236753"/>
    <lineage>
        <taxon>Bacteria</taxon>
        <taxon>Bacillati</taxon>
        <taxon>Bacillota</taxon>
        <taxon>Clostridia</taxon>
        <taxon>Eubacteriales</taxon>
        <taxon>Oscillospiraceae</taxon>
        <taxon>Fastidiosipila</taxon>
    </lineage>
</organism>
<feature type="region of interest" description="Disordered" evidence="8">
    <location>
        <begin position="1"/>
        <end position="27"/>
    </location>
</feature>
<dbReference type="InterPro" id="IPR020094">
    <property type="entry name" value="TruA/RsuA/RluB/E/F_N"/>
</dbReference>
<comment type="caution">
    <text evidence="4">Lacks conserved residue(s) required for the propagation of feature annotation.</text>
</comment>
<dbReference type="KEGG" id="fsa:C5Q98_01405"/>